<dbReference type="EMBL" id="JBHLSS010000034">
    <property type="protein sequence ID" value="MFC0708978.1"/>
    <property type="molecule type" value="Genomic_DNA"/>
</dbReference>
<accession>A0ABV6SID7</accession>
<feature type="region of interest" description="Disordered" evidence="1">
    <location>
        <begin position="71"/>
        <end position="103"/>
    </location>
</feature>
<gene>
    <name evidence="2" type="ORF">ACFFGX_05015</name>
</gene>
<keyword evidence="3" id="KW-1185">Reference proteome</keyword>
<evidence type="ECO:0000313" key="2">
    <source>
        <dbReference type="EMBL" id="MFC0708978.1"/>
    </source>
</evidence>
<dbReference type="RefSeq" id="WP_376943446.1">
    <property type="nucleotide sequence ID" value="NZ_CP171449.1"/>
</dbReference>
<dbReference type="Proteomes" id="UP001589891">
    <property type="component" value="Unassembled WGS sequence"/>
</dbReference>
<evidence type="ECO:0000313" key="3">
    <source>
        <dbReference type="Proteomes" id="UP001589891"/>
    </source>
</evidence>
<sequence>MADIENLKRKRLLSPLRHEHDNDAERIESTARAVYEQWADQPGFVPWVPGGNSLKQDDARRIARAEIDTAMGKEAGGHSAENQAEARVNTGSELAGKGVKADG</sequence>
<proteinExistence type="predicted"/>
<protein>
    <submittedName>
        <fullName evidence="2">Uncharacterized protein</fullName>
    </submittedName>
</protein>
<name>A0ABV6SID7_AZOPA</name>
<comment type="caution">
    <text evidence="2">The sequence shown here is derived from an EMBL/GenBank/DDBJ whole genome shotgun (WGS) entry which is preliminary data.</text>
</comment>
<evidence type="ECO:0000256" key="1">
    <source>
        <dbReference type="SAM" id="MobiDB-lite"/>
    </source>
</evidence>
<reference evidence="2 3" key="1">
    <citation type="submission" date="2024-09" db="EMBL/GenBank/DDBJ databases">
        <authorList>
            <person name="Sun Q."/>
            <person name="Mori K."/>
        </authorList>
    </citation>
    <scope>NUCLEOTIDE SEQUENCE [LARGE SCALE GENOMIC DNA]</scope>
    <source>
        <strain evidence="2 3">NCAIM B.01794</strain>
    </source>
</reference>
<organism evidence="2 3">
    <name type="scientific">Azorhizophilus paspali</name>
    <name type="common">Azotobacter paspali</name>
    <dbReference type="NCBI Taxonomy" id="69963"/>
    <lineage>
        <taxon>Bacteria</taxon>
        <taxon>Pseudomonadati</taxon>
        <taxon>Pseudomonadota</taxon>
        <taxon>Gammaproteobacteria</taxon>
        <taxon>Pseudomonadales</taxon>
        <taxon>Pseudomonadaceae</taxon>
        <taxon>Azorhizophilus</taxon>
    </lineage>
</organism>